<dbReference type="RefSeq" id="WP_248389600.1">
    <property type="nucleotide sequence ID" value="NZ_CP096203.1"/>
</dbReference>
<dbReference type="GO" id="GO:0016787">
    <property type="term" value="F:hydrolase activity"/>
    <property type="evidence" value="ECO:0007669"/>
    <property type="project" value="UniProtKB-KW"/>
</dbReference>
<keyword evidence="3" id="KW-1185">Reference proteome</keyword>
<proteinExistence type="inferred from homology"/>
<dbReference type="PANTHER" id="PTHR11803:SF58">
    <property type="entry name" value="PROTEIN HMF1-RELATED"/>
    <property type="match status" value="1"/>
</dbReference>
<evidence type="ECO:0000313" key="3">
    <source>
        <dbReference type="Proteomes" id="UP000830552"/>
    </source>
</evidence>
<evidence type="ECO:0000256" key="1">
    <source>
        <dbReference type="ARBA" id="ARBA00010552"/>
    </source>
</evidence>
<accession>A0ABY4K3L8</accession>
<dbReference type="InterPro" id="IPR035959">
    <property type="entry name" value="RutC-like_sf"/>
</dbReference>
<name>A0ABY4K3L8_9FLAO</name>
<dbReference type="PANTHER" id="PTHR11803">
    <property type="entry name" value="2-IMINOBUTANOATE/2-IMINOPROPANOATE DEAMINASE RIDA"/>
    <property type="match status" value="1"/>
</dbReference>
<evidence type="ECO:0000313" key="2">
    <source>
        <dbReference type="EMBL" id="UPQ74805.1"/>
    </source>
</evidence>
<sequence length="128" mass="14084">MTTKEFKTFNMPWEAVYGYVQAVKKGDTVWISGQLGHNMDGVLTDGMENQFRQTFENIGKLLSGFGMTADDVTEEVIYVTDMQQGFEARKVTGKEFYGEACIVASTIVAVSALALPGQMVEIKIVARG</sequence>
<dbReference type="Pfam" id="PF01042">
    <property type="entry name" value="Ribonuc_L-PSP"/>
    <property type="match status" value="1"/>
</dbReference>
<dbReference type="Gene3D" id="3.30.1330.40">
    <property type="entry name" value="RutC-like"/>
    <property type="match status" value="1"/>
</dbReference>
<organism evidence="2 3">
    <name type="scientific">Chryseobacterium nepalense</name>
    <dbReference type="NCBI Taxonomy" id="1854498"/>
    <lineage>
        <taxon>Bacteria</taxon>
        <taxon>Pseudomonadati</taxon>
        <taxon>Bacteroidota</taxon>
        <taxon>Flavobacteriia</taxon>
        <taxon>Flavobacteriales</taxon>
        <taxon>Weeksellaceae</taxon>
        <taxon>Chryseobacterium group</taxon>
        <taxon>Chryseobacterium</taxon>
    </lineage>
</organism>
<gene>
    <name evidence="2" type="ORF">M0D58_12185</name>
</gene>
<reference evidence="2" key="1">
    <citation type="submission" date="2022-04" db="EMBL/GenBank/DDBJ databases">
        <title>Evolutionary, genomic, and biogeographic characterization of Chryseobacterium nepalense represented by a plastic-degrading bacterium AC3.</title>
        <authorList>
            <person name="Yin Z."/>
            <person name="Liu X."/>
            <person name="Wang D."/>
            <person name="Xie Z."/>
        </authorList>
    </citation>
    <scope>NUCLEOTIDE SEQUENCE</scope>
    <source>
        <strain evidence="2">AC3</strain>
    </source>
</reference>
<dbReference type="InterPro" id="IPR006175">
    <property type="entry name" value="YjgF/YER057c/UK114"/>
</dbReference>
<dbReference type="SUPFAM" id="SSF55298">
    <property type="entry name" value="YjgF-like"/>
    <property type="match status" value="1"/>
</dbReference>
<dbReference type="EMBL" id="CP096203">
    <property type="protein sequence ID" value="UPQ74805.1"/>
    <property type="molecule type" value="Genomic_DNA"/>
</dbReference>
<comment type="similarity">
    <text evidence="1">Belongs to the RutC family.</text>
</comment>
<keyword evidence="2" id="KW-0378">Hydrolase</keyword>
<protein>
    <submittedName>
        <fullName evidence="2">Rid family hydrolase</fullName>
    </submittedName>
</protein>
<dbReference type="Proteomes" id="UP000830552">
    <property type="component" value="Chromosome"/>
</dbReference>